<feature type="transmembrane region" description="Helical" evidence="1">
    <location>
        <begin position="549"/>
        <end position="570"/>
    </location>
</feature>
<protein>
    <submittedName>
        <fullName evidence="2">Uncharacterized protein</fullName>
    </submittedName>
</protein>
<proteinExistence type="predicted"/>
<keyword evidence="3" id="KW-1185">Reference proteome</keyword>
<keyword evidence="1" id="KW-0472">Membrane</keyword>
<sequence>IKVIIGFFGTAWIVVFILVFYSIAFYDPTIDYFSENLEEKLAKPNPVDITFYRVIACLLSPLDAAEERYEMVRNFRAKIRSPRSHDVFVEVVMALSDAQIVTGLAILISGYCAALRGMSGYHWRMLVRVAWFSTITHLAALSCLRTHLHRNKLKRAIRLIWMGCLAIMLIFATLVTADSAFQNNLPAICFLNIPKSHTALKNLDVVASVLMLMYNIVLRAFKLHRAFSEGIPRKIRRLLIRLTEPVTRTILRNITKPTSNKRMRGLKRATYAMLFQPLIASLVVTRTYYFVYTSMTAEIYWLLVSAFWGTLSLLELRNGINPPGENNWTFGQIVPCVLFLAPVLALADTIAKTWNGPPSVQSIAHSGNADESTYQSENINLVDRAEIMESSLYSIISALPLAIYTTTKKTPERPEQPFLGYFEDTSSFPPLIIQICAWFVFMTFWIFFVYFRIFRWLVAAMMTLAPHGVVTFGEITEDLPLGDRVLALPWMFLFAPTYSVVYLLFYPRGVYESSSTRGKVMIRLLTHVMLPAGLISLAMWSWVMRTLGLALVIWASVVVVYWLFCIIAMCRNVCSS</sequence>
<dbReference type="Proteomes" id="UP001301769">
    <property type="component" value="Unassembled WGS sequence"/>
</dbReference>
<dbReference type="PANTHER" id="PTHR37577:SF1">
    <property type="entry name" value="INTEGRAL MEMBRANE PROTEIN"/>
    <property type="match status" value="1"/>
</dbReference>
<feature type="transmembrane region" description="Helical" evidence="1">
    <location>
        <begin position="487"/>
        <end position="505"/>
    </location>
</feature>
<feature type="transmembrane region" description="Helical" evidence="1">
    <location>
        <begin position="431"/>
        <end position="451"/>
    </location>
</feature>
<feature type="transmembrane region" description="Helical" evidence="1">
    <location>
        <begin position="456"/>
        <end position="475"/>
    </location>
</feature>
<feature type="transmembrane region" description="Helical" evidence="1">
    <location>
        <begin position="156"/>
        <end position="177"/>
    </location>
</feature>
<keyword evidence="1" id="KW-0812">Transmembrane</keyword>
<feature type="non-terminal residue" evidence="2">
    <location>
        <position position="1"/>
    </location>
</feature>
<reference evidence="2" key="1">
    <citation type="journal article" date="2023" name="Mol. Phylogenet. Evol.">
        <title>Genome-scale phylogeny and comparative genomics of the fungal order Sordariales.</title>
        <authorList>
            <person name="Hensen N."/>
            <person name="Bonometti L."/>
            <person name="Westerberg I."/>
            <person name="Brannstrom I.O."/>
            <person name="Guillou S."/>
            <person name="Cros-Aarteil S."/>
            <person name="Calhoun S."/>
            <person name="Haridas S."/>
            <person name="Kuo A."/>
            <person name="Mondo S."/>
            <person name="Pangilinan J."/>
            <person name="Riley R."/>
            <person name="LaButti K."/>
            <person name="Andreopoulos B."/>
            <person name="Lipzen A."/>
            <person name="Chen C."/>
            <person name="Yan M."/>
            <person name="Daum C."/>
            <person name="Ng V."/>
            <person name="Clum A."/>
            <person name="Steindorff A."/>
            <person name="Ohm R.A."/>
            <person name="Martin F."/>
            <person name="Silar P."/>
            <person name="Natvig D.O."/>
            <person name="Lalanne C."/>
            <person name="Gautier V."/>
            <person name="Ament-Velasquez S.L."/>
            <person name="Kruys A."/>
            <person name="Hutchinson M.I."/>
            <person name="Powell A.J."/>
            <person name="Barry K."/>
            <person name="Miller A.N."/>
            <person name="Grigoriev I.V."/>
            <person name="Debuchy R."/>
            <person name="Gladieux P."/>
            <person name="Hiltunen Thoren M."/>
            <person name="Johannesson H."/>
        </authorList>
    </citation>
    <scope>NUCLEOTIDE SEQUENCE</scope>
    <source>
        <strain evidence="2">PSN293</strain>
    </source>
</reference>
<feature type="transmembrane region" description="Helical" evidence="1">
    <location>
        <begin position="205"/>
        <end position="221"/>
    </location>
</feature>
<feature type="transmembrane region" description="Helical" evidence="1">
    <location>
        <begin position="7"/>
        <end position="26"/>
    </location>
</feature>
<dbReference type="AlphaFoldDB" id="A0AAN6Y0M6"/>
<feature type="transmembrane region" description="Helical" evidence="1">
    <location>
        <begin position="298"/>
        <end position="316"/>
    </location>
</feature>
<feature type="transmembrane region" description="Helical" evidence="1">
    <location>
        <begin position="525"/>
        <end position="543"/>
    </location>
</feature>
<reference evidence="2" key="2">
    <citation type="submission" date="2023-05" db="EMBL/GenBank/DDBJ databases">
        <authorList>
            <consortium name="Lawrence Berkeley National Laboratory"/>
            <person name="Steindorff A."/>
            <person name="Hensen N."/>
            <person name="Bonometti L."/>
            <person name="Westerberg I."/>
            <person name="Brannstrom I.O."/>
            <person name="Guillou S."/>
            <person name="Cros-Aarteil S."/>
            <person name="Calhoun S."/>
            <person name="Haridas S."/>
            <person name="Kuo A."/>
            <person name="Mondo S."/>
            <person name="Pangilinan J."/>
            <person name="Riley R."/>
            <person name="Labutti K."/>
            <person name="Andreopoulos B."/>
            <person name="Lipzen A."/>
            <person name="Chen C."/>
            <person name="Yanf M."/>
            <person name="Daum C."/>
            <person name="Ng V."/>
            <person name="Clum A."/>
            <person name="Ohm R."/>
            <person name="Martin F."/>
            <person name="Silar P."/>
            <person name="Natvig D."/>
            <person name="Lalanne C."/>
            <person name="Gautier V."/>
            <person name="Ament-Velasquez S.L."/>
            <person name="Kruys A."/>
            <person name="Hutchinson M.I."/>
            <person name="Powell A.J."/>
            <person name="Barry K."/>
            <person name="Miller A.N."/>
            <person name="Grigoriev I.V."/>
            <person name="Debuchy R."/>
            <person name="Gladieux P."/>
            <person name="Thoren M.H."/>
            <person name="Johannesson H."/>
        </authorList>
    </citation>
    <scope>NUCLEOTIDE SEQUENCE</scope>
    <source>
        <strain evidence="2">PSN293</strain>
    </source>
</reference>
<dbReference type="InterPro" id="IPR053018">
    <property type="entry name" value="Elsinochrome_Biosynth-Asso"/>
</dbReference>
<evidence type="ECO:0000313" key="3">
    <source>
        <dbReference type="Proteomes" id="UP001301769"/>
    </source>
</evidence>
<gene>
    <name evidence="2" type="ORF">QBC37DRAFT_299396</name>
</gene>
<evidence type="ECO:0000313" key="2">
    <source>
        <dbReference type="EMBL" id="KAK4207117.1"/>
    </source>
</evidence>
<evidence type="ECO:0000256" key="1">
    <source>
        <dbReference type="SAM" id="Phobius"/>
    </source>
</evidence>
<organism evidence="2 3">
    <name type="scientific">Rhypophila decipiens</name>
    <dbReference type="NCBI Taxonomy" id="261697"/>
    <lineage>
        <taxon>Eukaryota</taxon>
        <taxon>Fungi</taxon>
        <taxon>Dikarya</taxon>
        <taxon>Ascomycota</taxon>
        <taxon>Pezizomycotina</taxon>
        <taxon>Sordariomycetes</taxon>
        <taxon>Sordariomycetidae</taxon>
        <taxon>Sordariales</taxon>
        <taxon>Naviculisporaceae</taxon>
        <taxon>Rhypophila</taxon>
    </lineage>
</organism>
<feature type="transmembrane region" description="Helical" evidence="1">
    <location>
        <begin position="87"/>
        <end position="111"/>
    </location>
</feature>
<dbReference type="PANTHER" id="PTHR37577">
    <property type="entry name" value="INTEGRAL MEMBRANE PROTEIN"/>
    <property type="match status" value="1"/>
</dbReference>
<feature type="transmembrane region" description="Helical" evidence="1">
    <location>
        <begin position="328"/>
        <end position="347"/>
    </location>
</feature>
<accession>A0AAN6Y0M6</accession>
<feature type="transmembrane region" description="Helical" evidence="1">
    <location>
        <begin position="271"/>
        <end position="292"/>
    </location>
</feature>
<keyword evidence="1" id="KW-1133">Transmembrane helix</keyword>
<feature type="transmembrane region" description="Helical" evidence="1">
    <location>
        <begin position="123"/>
        <end position="144"/>
    </location>
</feature>
<dbReference type="EMBL" id="MU858319">
    <property type="protein sequence ID" value="KAK4207117.1"/>
    <property type="molecule type" value="Genomic_DNA"/>
</dbReference>
<comment type="caution">
    <text evidence="2">The sequence shown here is derived from an EMBL/GenBank/DDBJ whole genome shotgun (WGS) entry which is preliminary data.</text>
</comment>
<name>A0AAN6Y0M6_9PEZI</name>